<evidence type="ECO:0000259" key="2">
    <source>
        <dbReference type="Pfam" id="PF00465"/>
    </source>
</evidence>
<dbReference type="EMBL" id="CAWUHD010000209">
    <property type="protein sequence ID" value="CAK7238126.1"/>
    <property type="molecule type" value="Genomic_DNA"/>
</dbReference>
<dbReference type="PANTHER" id="PTHR11496">
    <property type="entry name" value="ALCOHOL DEHYDROGENASE"/>
    <property type="match status" value="1"/>
</dbReference>
<dbReference type="InterPro" id="IPR018211">
    <property type="entry name" value="ADH_Fe_CS"/>
</dbReference>
<feature type="domain" description="Fe-containing alcohol dehydrogenase-like C-terminal" evidence="3">
    <location>
        <begin position="189"/>
        <end position="367"/>
    </location>
</feature>
<gene>
    <name evidence="4" type="ORF">SEUCBS140593_010352</name>
</gene>
<dbReference type="PROSITE" id="PS00060">
    <property type="entry name" value="ADH_IRON_2"/>
    <property type="match status" value="1"/>
</dbReference>
<dbReference type="PANTHER" id="PTHR11496:SF97">
    <property type="entry name" value="ALCOHOL DEHYDROGENASE IRON-TYPE_GLYCEROL DEHYDROGENASE GLDA DOMAIN-CONTAINING PROTEIN"/>
    <property type="match status" value="1"/>
</dbReference>
<accession>A0ABP0D3S2</accession>
<name>A0ABP0D3S2_9PEZI</name>
<dbReference type="Gene3D" id="1.20.1090.10">
    <property type="entry name" value="Dehydroquinate synthase-like - alpha domain"/>
    <property type="match status" value="1"/>
</dbReference>
<dbReference type="InterPro" id="IPR001670">
    <property type="entry name" value="ADH_Fe/GldA"/>
</dbReference>
<evidence type="ECO:0000313" key="4">
    <source>
        <dbReference type="EMBL" id="CAK7238126.1"/>
    </source>
</evidence>
<evidence type="ECO:0000259" key="3">
    <source>
        <dbReference type="Pfam" id="PF25137"/>
    </source>
</evidence>
<comment type="caution">
    <text evidence="4">The sequence shown here is derived from an EMBL/GenBank/DDBJ whole genome shotgun (WGS) entry which is preliminary data.</text>
</comment>
<dbReference type="Proteomes" id="UP001642482">
    <property type="component" value="Unassembled WGS sequence"/>
</dbReference>
<dbReference type="Gene3D" id="3.40.50.1970">
    <property type="match status" value="1"/>
</dbReference>
<dbReference type="InterPro" id="IPR039697">
    <property type="entry name" value="Alcohol_dehydrogenase_Fe"/>
</dbReference>
<dbReference type="InterPro" id="IPR056798">
    <property type="entry name" value="ADH_Fe_C"/>
</dbReference>
<dbReference type="CDD" id="cd08192">
    <property type="entry name" value="MAR-like"/>
    <property type="match status" value="1"/>
</dbReference>
<evidence type="ECO:0008006" key="6">
    <source>
        <dbReference type="Google" id="ProtNLM"/>
    </source>
</evidence>
<sequence>MPGNVEPLDPPSGVYEPQRLLKMFYGQHCVQKNLVACLPDTTGSRAIIITGPTLANKTPLVKEVEALLGADRHTATFAGIRQHAPVDSVAAAVELATSHTQIDVVISIGGGSVIDAAKTVSFRFHEAHGRYLTHVAIPTTLSASECTDVGGTTMHDGVKKGVRHPSLAPQYILYDAAFARHTPPTLFLSTGLRALDHAMELQYHPAATALPCRAVARAAIATFADRLPQYRRDPTDADTILALFLAAYSSIGLFGNQMTGALGLSHSLGYALGSPYGIPHGVTSCLTLSHVVALKARQSPQDARRIAATLPCFGPGARRSGDDTADAADVARRIRNLVDELGLATTLTHYGVPRDQLDTICDRALGSWMPGETRAEADVALREAVRELVRQLF</sequence>
<organism evidence="4 5">
    <name type="scientific">Sporothrix eucalyptigena</name>
    <dbReference type="NCBI Taxonomy" id="1812306"/>
    <lineage>
        <taxon>Eukaryota</taxon>
        <taxon>Fungi</taxon>
        <taxon>Dikarya</taxon>
        <taxon>Ascomycota</taxon>
        <taxon>Pezizomycotina</taxon>
        <taxon>Sordariomycetes</taxon>
        <taxon>Sordariomycetidae</taxon>
        <taxon>Ophiostomatales</taxon>
        <taxon>Ophiostomataceae</taxon>
        <taxon>Sporothrix</taxon>
    </lineage>
</organism>
<dbReference type="Pfam" id="PF25137">
    <property type="entry name" value="ADH_Fe_C"/>
    <property type="match status" value="1"/>
</dbReference>
<evidence type="ECO:0000313" key="5">
    <source>
        <dbReference type="Proteomes" id="UP001642482"/>
    </source>
</evidence>
<dbReference type="Pfam" id="PF00465">
    <property type="entry name" value="Fe-ADH"/>
    <property type="match status" value="1"/>
</dbReference>
<proteinExistence type="predicted"/>
<keyword evidence="1" id="KW-0560">Oxidoreductase</keyword>
<evidence type="ECO:0000256" key="1">
    <source>
        <dbReference type="ARBA" id="ARBA00023002"/>
    </source>
</evidence>
<dbReference type="SUPFAM" id="SSF56796">
    <property type="entry name" value="Dehydroquinate synthase-like"/>
    <property type="match status" value="1"/>
</dbReference>
<feature type="domain" description="Alcohol dehydrogenase iron-type/glycerol dehydrogenase GldA" evidence="2">
    <location>
        <begin position="24"/>
        <end position="175"/>
    </location>
</feature>
<reference evidence="4 5" key="1">
    <citation type="submission" date="2024-01" db="EMBL/GenBank/DDBJ databases">
        <authorList>
            <person name="Allen C."/>
            <person name="Tagirdzhanova G."/>
        </authorList>
    </citation>
    <scope>NUCLEOTIDE SEQUENCE [LARGE SCALE GENOMIC DNA]</scope>
</reference>
<protein>
    <recommendedName>
        <fullName evidence="6">Alcohol dehydrogenase iron-type/glycerol dehydrogenase GldA domain-containing protein</fullName>
    </recommendedName>
</protein>
<keyword evidence="5" id="KW-1185">Reference proteome</keyword>